<evidence type="ECO:0000313" key="2">
    <source>
        <dbReference type="EMBL" id="QUH27659.1"/>
    </source>
</evidence>
<protein>
    <submittedName>
        <fullName evidence="2">Uncharacterized protein</fullName>
    </submittedName>
</protein>
<dbReference type="EMBL" id="CP058561">
    <property type="protein sequence ID" value="QUH27659.1"/>
    <property type="molecule type" value="Genomic_DNA"/>
</dbReference>
<keyword evidence="3" id="KW-1185">Reference proteome</keyword>
<dbReference type="RefSeq" id="WP_212691985.1">
    <property type="nucleotide sequence ID" value="NZ_CP058561.1"/>
</dbReference>
<name>A0A8J8M7D2_9FIRM</name>
<evidence type="ECO:0000313" key="3">
    <source>
        <dbReference type="Proteomes" id="UP000677305"/>
    </source>
</evidence>
<proteinExistence type="predicted"/>
<dbReference type="KEGG" id="vgu:HYG85_01505"/>
<evidence type="ECO:0000256" key="1">
    <source>
        <dbReference type="SAM" id="Coils"/>
    </source>
</evidence>
<sequence>MNNKIKIFLITGVTAVLLCSCTSNEDLIKQTEEINNQLIEVKSENAELKDKIDELNKIIKNNDIVLNDLEEKEEQEIQEQEIQEREQEDKDDEEYQHNHYQQYQLYQEDLSYLDTIVEGKETFTTYRNIIKNFGEPKEIKNIIDESGAYLHGYFALVLYDDIEFVITCCGDAEDPFYITDDDRVTRVDITGNKYVLNKSYFLSLEVKVGDSADKIAKHYNNEIIDSRDKKAYSMNQVIEVLRDDEDSFKQESGLYFSGTMDTGLCLGMVMLIDDNGLITRIIMGLPTAG</sequence>
<dbReference type="PROSITE" id="PS51257">
    <property type="entry name" value="PROKAR_LIPOPROTEIN"/>
    <property type="match status" value="1"/>
</dbReference>
<keyword evidence="1" id="KW-0175">Coiled coil</keyword>
<organism evidence="2 3">
    <name type="scientific">Vallitalea guaymasensis</name>
    <dbReference type="NCBI Taxonomy" id="1185412"/>
    <lineage>
        <taxon>Bacteria</taxon>
        <taxon>Bacillati</taxon>
        <taxon>Bacillota</taxon>
        <taxon>Clostridia</taxon>
        <taxon>Lachnospirales</taxon>
        <taxon>Vallitaleaceae</taxon>
        <taxon>Vallitalea</taxon>
    </lineage>
</organism>
<dbReference type="Proteomes" id="UP000677305">
    <property type="component" value="Chromosome"/>
</dbReference>
<accession>A0A8J8M7D2</accession>
<gene>
    <name evidence="2" type="ORF">HYG85_01505</name>
</gene>
<feature type="coiled-coil region" evidence="1">
    <location>
        <begin position="24"/>
        <end position="90"/>
    </location>
</feature>
<dbReference type="AlphaFoldDB" id="A0A8J8M7D2"/>
<reference evidence="2 3" key="1">
    <citation type="submission" date="2020-07" db="EMBL/GenBank/DDBJ databases">
        <title>Vallitalea guaymasensis genome.</title>
        <authorList>
            <person name="Postec A."/>
        </authorList>
    </citation>
    <scope>NUCLEOTIDE SEQUENCE [LARGE SCALE GENOMIC DNA]</scope>
    <source>
        <strain evidence="2 3">Ra1766G1</strain>
    </source>
</reference>